<dbReference type="PANTHER" id="PTHR32024">
    <property type="entry name" value="TRK SYSTEM POTASSIUM UPTAKE PROTEIN TRKG-RELATED"/>
    <property type="match status" value="1"/>
</dbReference>
<keyword evidence="10" id="KW-1185">Reference proteome</keyword>
<dbReference type="RefSeq" id="WP_125599819.1">
    <property type="nucleotide sequence ID" value="NZ_JBHSSM010000022.1"/>
</dbReference>
<keyword evidence="2" id="KW-0813">Transport</keyword>
<feature type="transmembrane region" description="Helical" evidence="8">
    <location>
        <begin position="130"/>
        <end position="149"/>
    </location>
</feature>
<feature type="transmembrane region" description="Helical" evidence="8">
    <location>
        <begin position="75"/>
        <end position="99"/>
    </location>
</feature>
<evidence type="ECO:0000256" key="2">
    <source>
        <dbReference type="ARBA" id="ARBA00022448"/>
    </source>
</evidence>
<comment type="subcellular location">
    <subcellularLocation>
        <location evidence="1">Cell membrane</location>
        <topology evidence="1">Multi-pass membrane protein</topology>
    </subcellularLocation>
</comment>
<evidence type="ECO:0000256" key="3">
    <source>
        <dbReference type="ARBA" id="ARBA00022475"/>
    </source>
</evidence>
<sequence length="461" mass="49369">MNGKKVQHLTATQLIALSFVGLILLGTLLLNLPIASKDQQSVGFLNALFTATSASCVTGLVVVNTLAHWTLFGQLVIISLIQLGALGFISIFSASLLLFNRRISLENRVVIKTAFGQDRIGGMGAFIKRVVQITLGIELSGAILLTVFFHQAQSISWGKAAYQGVFHAISAFCNAGFDILGNSSLQPFQGNWPIILTVSALIVLGGLGFPVIIEFFKRLRSKRQWSVRRRLQMLSVHAKIVLVMTGGLLLVGTLVILGLEWQNPATLGPLSWGNKILNAFFQSVTLRTAGYFSIDQAGLTDLSKGISSMLMLVGGSPAGTAGGIKTVSIALILIAVHAAIKGRSQLVAFHRTLPLQLLQKALTVVSMFVLLVLGAVVILTFSEQNSGFSHNLLDLIFEVSSALGTVGLTTGITPHLSEIGKIVIALCMFIGRLSPITVMVALTRQMNQHDVRYPSATVMIG</sequence>
<dbReference type="Pfam" id="PF02386">
    <property type="entry name" value="TrkH"/>
    <property type="match status" value="1"/>
</dbReference>
<keyword evidence="7 8" id="KW-0472">Membrane</keyword>
<feature type="transmembrane region" description="Helical" evidence="8">
    <location>
        <begin position="12"/>
        <end position="32"/>
    </location>
</feature>
<dbReference type="EMBL" id="JBHSSM010000022">
    <property type="protein sequence ID" value="MFC6315862.1"/>
    <property type="molecule type" value="Genomic_DNA"/>
</dbReference>
<accession>A0ABW1USI5</accession>
<feature type="transmembrane region" description="Helical" evidence="8">
    <location>
        <begin position="361"/>
        <end position="381"/>
    </location>
</feature>
<keyword evidence="6" id="KW-0406">Ion transport</keyword>
<evidence type="ECO:0000256" key="5">
    <source>
        <dbReference type="ARBA" id="ARBA00022989"/>
    </source>
</evidence>
<evidence type="ECO:0000313" key="10">
    <source>
        <dbReference type="Proteomes" id="UP001596310"/>
    </source>
</evidence>
<dbReference type="PANTHER" id="PTHR32024:SF1">
    <property type="entry name" value="KTR SYSTEM POTASSIUM UPTAKE PROTEIN B"/>
    <property type="match status" value="1"/>
</dbReference>
<comment type="caution">
    <text evidence="9">The sequence shown here is derived from an EMBL/GenBank/DDBJ whole genome shotgun (WGS) entry which is preliminary data.</text>
</comment>
<feature type="transmembrane region" description="Helical" evidence="8">
    <location>
        <begin position="192"/>
        <end position="216"/>
    </location>
</feature>
<evidence type="ECO:0000256" key="6">
    <source>
        <dbReference type="ARBA" id="ARBA00023065"/>
    </source>
</evidence>
<feature type="transmembrane region" description="Helical" evidence="8">
    <location>
        <begin position="318"/>
        <end position="340"/>
    </location>
</feature>
<feature type="transmembrane region" description="Helical" evidence="8">
    <location>
        <begin position="44"/>
        <end position="63"/>
    </location>
</feature>
<protein>
    <submittedName>
        <fullName evidence="9">TrkH family potassium uptake protein</fullName>
    </submittedName>
</protein>
<keyword evidence="4 8" id="KW-0812">Transmembrane</keyword>
<evidence type="ECO:0000313" key="9">
    <source>
        <dbReference type="EMBL" id="MFC6315862.1"/>
    </source>
</evidence>
<keyword evidence="5 8" id="KW-1133">Transmembrane helix</keyword>
<feature type="transmembrane region" description="Helical" evidence="8">
    <location>
        <begin position="422"/>
        <end position="442"/>
    </location>
</feature>
<dbReference type="Proteomes" id="UP001596310">
    <property type="component" value="Unassembled WGS sequence"/>
</dbReference>
<evidence type="ECO:0000256" key="4">
    <source>
        <dbReference type="ARBA" id="ARBA00022692"/>
    </source>
</evidence>
<name>A0ABW1USI5_9LACO</name>
<keyword evidence="3" id="KW-1003">Cell membrane</keyword>
<evidence type="ECO:0000256" key="8">
    <source>
        <dbReference type="SAM" id="Phobius"/>
    </source>
</evidence>
<reference evidence="10" key="1">
    <citation type="journal article" date="2019" name="Int. J. Syst. Evol. Microbiol.">
        <title>The Global Catalogue of Microorganisms (GCM) 10K type strain sequencing project: providing services to taxonomists for standard genome sequencing and annotation.</title>
        <authorList>
            <consortium name="The Broad Institute Genomics Platform"/>
            <consortium name="The Broad Institute Genome Sequencing Center for Infectious Disease"/>
            <person name="Wu L."/>
            <person name="Ma J."/>
        </authorList>
    </citation>
    <scope>NUCLEOTIDE SEQUENCE [LARGE SCALE GENOMIC DNA]</scope>
    <source>
        <strain evidence="10">CCM 8897</strain>
    </source>
</reference>
<proteinExistence type="predicted"/>
<organism evidence="9 10">
    <name type="scientific">Lapidilactobacillus achengensis</name>
    <dbReference type="NCBI Taxonomy" id="2486000"/>
    <lineage>
        <taxon>Bacteria</taxon>
        <taxon>Bacillati</taxon>
        <taxon>Bacillota</taxon>
        <taxon>Bacilli</taxon>
        <taxon>Lactobacillales</taxon>
        <taxon>Lactobacillaceae</taxon>
        <taxon>Lapidilactobacillus</taxon>
    </lineage>
</organism>
<evidence type="ECO:0000256" key="7">
    <source>
        <dbReference type="ARBA" id="ARBA00023136"/>
    </source>
</evidence>
<dbReference type="InterPro" id="IPR003445">
    <property type="entry name" value="Cat_transpt"/>
</dbReference>
<feature type="transmembrane region" description="Helical" evidence="8">
    <location>
        <begin position="236"/>
        <end position="259"/>
    </location>
</feature>
<gene>
    <name evidence="9" type="ORF">ACFQHW_09845</name>
</gene>
<evidence type="ECO:0000256" key="1">
    <source>
        <dbReference type="ARBA" id="ARBA00004651"/>
    </source>
</evidence>